<evidence type="ECO:0000313" key="3">
    <source>
        <dbReference type="EMBL" id="TPG47157.1"/>
    </source>
</evidence>
<reference evidence="3 4" key="1">
    <citation type="journal article" date="2019" name="Environ. Microbiol.">
        <title>Species interactions and distinct microbial communities in high Arctic permafrost affected cryosols are associated with the CH4 and CO2 gas fluxes.</title>
        <authorList>
            <person name="Altshuler I."/>
            <person name="Hamel J."/>
            <person name="Turney S."/>
            <person name="Magnuson E."/>
            <person name="Levesque R."/>
            <person name="Greer C."/>
            <person name="Whyte L.G."/>
        </authorList>
    </citation>
    <scope>NUCLEOTIDE SEQUENCE [LARGE SCALE GENOMIC DNA]</scope>
    <source>
        <strain evidence="3 4">E6.1</strain>
    </source>
</reference>
<name>A0A502FCL6_9SPHN</name>
<dbReference type="PANTHER" id="PTHR13774">
    <property type="entry name" value="PHENAZINE BIOSYNTHESIS PROTEIN"/>
    <property type="match status" value="1"/>
</dbReference>
<accession>A0A502FCL6</accession>
<dbReference type="OrthoDB" id="9788221at2"/>
<dbReference type="PIRSF" id="PIRSF016184">
    <property type="entry name" value="PhzC_PhzF"/>
    <property type="match status" value="1"/>
</dbReference>
<dbReference type="EMBL" id="RCZC01000011">
    <property type="protein sequence ID" value="TPG47157.1"/>
    <property type="molecule type" value="Genomic_DNA"/>
</dbReference>
<dbReference type="Pfam" id="PF02567">
    <property type="entry name" value="PhzC-PhzF"/>
    <property type="match status" value="1"/>
</dbReference>
<dbReference type="InterPro" id="IPR003719">
    <property type="entry name" value="Phenazine_PhzF-like"/>
</dbReference>
<dbReference type="GO" id="GO:0016853">
    <property type="term" value="F:isomerase activity"/>
    <property type="evidence" value="ECO:0007669"/>
    <property type="project" value="TreeGrafter"/>
</dbReference>
<dbReference type="GO" id="GO:0005737">
    <property type="term" value="C:cytoplasm"/>
    <property type="evidence" value="ECO:0007669"/>
    <property type="project" value="TreeGrafter"/>
</dbReference>
<evidence type="ECO:0000313" key="4">
    <source>
        <dbReference type="Proteomes" id="UP000319931"/>
    </source>
</evidence>
<dbReference type="AlphaFoldDB" id="A0A502FCL6"/>
<evidence type="ECO:0000256" key="1">
    <source>
        <dbReference type="ARBA" id="ARBA00008270"/>
    </source>
</evidence>
<proteinExistence type="inferred from homology"/>
<keyword evidence="4" id="KW-1185">Reference proteome</keyword>
<dbReference type="Gene3D" id="3.10.310.10">
    <property type="entry name" value="Diaminopimelate Epimerase, Chain A, domain 1"/>
    <property type="match status" value="2"/>
</dbReference>
<comment type="caution">
    <text evidence="3">The sequence shown here is derived from an EMBL/GenBank/DDBJ whole genome shotgun (WGS) entry which is preliminary data.</text>
</comment>
<sequence>MNRPFTLVDVFGTQAFTGNPLAVVAQAEGLTSEDMQRITRWLNLAETTFLLTPTHPDADYRVRIFCRSHELPFAGHPTLGTCHVWLEAGGSPKRSGIVVQECGAGLVTLRHEADGLAFAAPPLIRGGPPSEEDLAEVAAVLRIDRAAIVDAAWADNGPGWIAVLLDSAAAVLAVEPAHHHARHINIGIVGAHPPGSDAAFELRAIHSVPGGALTEDPVTGSLNASVGQWLFATGRAKGRYSAAQGTCVDRSGRIAVTQDERGQVWIGGKTLTLFAGHSCPTV</sequence>
<dbReference type="NCBIfam" id="TIGR00654">
    <property type="entry name" value="PhzF_family"/>
    <property type="match status" value="1"/>
</dbReference>
<feature type="active site" evidence="2">
    <location>
        <position position="46"/>
    </location>
</feature>
<comment type="similarity">
    <text evidence="1">Belongs to the PhzF family.</text>
</comment>
<dbReference type="RefSeq" id="WP_140852487.1">
    <property type="nucleotide sequence ID" value="NZ_RCZC01000011.1"/>
</dbReference>
<dbReference type="PANTHER" id="PTHR13774:SF32">
    <property type="entry name" value="ANTISENSE-ENHANCING SEQUENCE 1"/>
    <property type="match status" value="1"/>
</dbReference>
<dbReference type="SUPFAM" id="SSF54506">
    <property type="entry name" value="Diaminopimelate epimerase-like"/>
    <property type="match status" value="1"/>
</dbReference>
<dbReference type="Proteomes" id="UP000319931">
    <property type="component" value="Unassembled WGS sequence"/>
</dbReference>
<gene>
    <name evidence="3" type="ORF">EAH76_22375</name>
</gene>
<organism evidence="3 4">
    <name type="scientific">Sphingomonas glacialis</name>
    <dbReference type="NCBI Taxonomy" id="658225"/>
    <lineage>
        <taxon>Bacteria</taxon>
        <taxon>Pseudomonadati</taxon>
        <taxon>Pseudomonadota</taxon>
        <taxon>Alphaproteobacteria</taxon>
        <taxon>Sphingomonadales</taxon>
        <taxon>Sphingomonadaceae</taxon>
        <taxon>Sphingomonas</taxon>
    </lineage>
</organism>
<protein>
    <submittedName>
        <fullName evidence="3">PhzF family phenazine biosynthesis protein</fullName>
    </submittedName>
</protein>
<evidence type="ECO:0000256" key="2">
    <source>
        <dbReference type="PIRSR" id="PIRSR016184-1"/>
    </source>
</evidence>